<protein>
    <submittedName>
        <fullName evidence="2">Uncharacterized protein</fullName>
    </submittedName>
</protein>
<reference evidence="2" key="1">
    <citation type="submission" date="2020-02" db="EMBL/GenBank/DDBJ databases">
        <authorList>
            <person name="Meier V. D."/>
        </authorList>
    </citation>
    <scope>NUCLEOTIDE SEQUENCE</scope>
    <source>
        <strain evidence="2">AVDCRST_MAG68</strain>
    </source>
</reference>
<dbReference type="Gene3D" id="1.25.40.10">
    <property type="entry name" value="Tetratricopeptide repeat domain"/>
    <property type="match status" value="2"/>
</dbReference>
<dbReference type="InterPro" id="IPR036514">
    <property type="entry name" value="SGNH_hydro_sf"/>
</dbReference>
<keyword evidence="1" id="KW-0802">TPR repeat</keyword>
<dbReference type="PROSITE" id="PS50005">
    <property type="entry name" value="TPR"/>
    <property type="match status" value="1"/>
</dbReference>
<feature type="repeat" description="TPR" evidence="1">
    <location>
        <begin position="547"/>
        <end position="580"/>
    </location>
</feature>
<dbReference type="SUPFAM" id="SSF48452">
    <property type="entry name" value="TPR-like"/>
    <property type="match status" value="1"/>
</dbReference>
<dbReference type="Gene3D" id="3.40.50.1110">
    <property type="entry name" value="SGNH hydrolase"/>
    <property type="match status" value="1"/>
</dbReference>
<name>A0A6J4KSS6_9BACT</name>
<dbReference type="PANTHER" id="PTHR30383">
    <property type="entry name" value="THIOESTERASE 1/PROTEASE 1/LYSOPHOSPHOLIPASE L1"/>
    <property type="match status" value="1"/>
</dbReference>
<evidence type="ECO:0000313" key="2">
    <source>
        <dbReference type="EMBL" id="CAA9313051.1"/>
    </source>
</evidence>
<proteinExistence type="predicted"/>
<accession>A0A6J4KSS6</accession>
<evidence type="ECO:0000256" key="1">
    <source>
        <dbReference type="PROSITE-ProRule" id="PRU00339"/>
    </source>
</evidence>
<organism evidence="2">
    <name type="scientific">uncultured Gemmatimonadota bacterium</name>
    <dbReference type="NCBI Taxonomy" id="203437"/>
    <lineage>
        <taxon>Bacteria</taxon>
        <taxon>Pseudomonadati</taxon>
        <taxon>Gemmatimonadota</taxon>
        <taxon>environmental samples</taxon>
    </lineage>
</organism>
<dbReference type="InterPro" id="IPR051532">
    <property type="entry name" value="Ester_Hydrolysis_Enzymes"/>
</dbReference>
<dbReference type="SUPFAM" id="SSF52266">
    <property type="entry name" value="SGNH hydrolase"/>
    <property type="match status" value="1"/>
</dbReference>
<dbReference type="InterPro" id="IPR019734">
    <property type="entry name" value="TPR_rpt"/>
</dbReference>
<gene>
    <name evidence="2" type="ORF">AVDCRST_MAG68-1359</name>
</gene>
<dbReference type="EMBL" id="CADCTW010000077">
    <property type="protein sequence ID" value="CAA9313051.1"/>
    <property type="molecule type" value="Genomic_DNA"/>
</dbReference>
<dbReference type="GO" id="GO:0004622">
    <property type="term" value="F:phosphatidylcholine lysophospholipase activity"/>
    <property type="evidence" value="ECO:0007669"/>
    <property type="project" value="TreeGrafter"/>
</dbReference>
<sequence length="651" mass="71237">MLALPLLFLVVLEGGLRLAGYGDSYPLFVSAPPKPDYLLPNPEVARRYFPAGSIVPQPQHDFFRAEKAPGSFRVVFQGESSAAGFPYRHGGAPSRMLAERLQATFPDREIEVINTALTGINSYTLLDQSREIIAQKPDAVMIYTGHNEFYGVFGVGSSQSGGRSRALVKAYLALRPLRTVQLVGGMLSRAPSGGSARSVMEMMAGEQRIPYGSERYRAGLHQFRANLAELLGRYRASGIPVLLGTVASNERDQPPFVSAPSPGTDVAAWTRTLRAGADAMRRGDAPAAERALRDAIRMDSTAAGPFFDLARLAEARGDTAQARAAYAAARDRDQLRFRAPEDINRIIREEAARHGATVVECREALERASGGIVGDAVMLEHLHPNVQGYFAIADAFYQALRRKGMIGAWNRVVPAEQARATVPITPVDSLVGVLRADRLRSGWPFQPRGTRVTPMADTLTPRVLEEELALALVRETMQWPDATDRLRRAYEQAGDREGALRAARAMAMEFRADAEPALDAGRLAFVLGRHDESLRYVRAAVERGETAVAAQLLGLLRLRRGDHAGAVQSLRRAAQLAPQDQRLVFTLTAIEALPQLERERARAPRDPSILFNLATMYAVTQQFDRSREALAVLGQVDPTHAGARELRGQLP</sequence>
<dbReference type="AlphaFoldDB" id="A0A6J4KSS6"/>
<dbReference type="PANTHER" id="PTHR30383:SF5">
    <property type="entry name" value="SGNH HYDROLASE-TYPE ESTERASE DOMAIN-CONTAINING PROTEIN"/>
    <property type="match status" value="1"/>
</dbReference>
<dbReference type="InterPro" id="IPR011990">
    <property type="entry name" value="TPR-like_helical_dom_sf"/>
</dbReference>